<keyword evidence="11 15" id="KW-0255">Endonuclease</keyword>
<evidence type="ECO:0000313" key="21">
    <source>
        <dbReference type="Proteomes" id="UP000182800"/>
    </source>
</evidence>
<dbReference type="Gene3D" id="1.10.1520.10">
    <property type="entry name" value="Ribonuclease III domain"/>
    <property type="match status" value="1"/>
</dbReference>
<feature type="active site" evidence="15">
    <location>
        <position position="127"/>
    </location>
</feature>
<feature type="binding site" evidence="15">
    <location>
        <position position="127"/>
    </location>
    <ligand>
        <name>Mg(2+)</name>
        <dbReference type="ChEBI" id="CHEBI:18420"/>
    </ligand>
</feature>
<dbReference type="SMART" id="SM00358">
    <property type="entry name" value="DSRM"/>
    <property type="match status" value="1"/>
</dbReference>
<evidence type="ECO:0000256" key="5">
    <source>
        <dbReference type="ARBA" id="ARBA00022490"/>
    </source>
</evidence>
<sequence length="239" mass="26025">MTRRSGRTDLSGLETRIGHQFADIALLEEALTHTSVARTADGRMVNYQRLEFLGDRVLGLMIADILFHRFPESKEGELSRRLSELVRRETCAQVAENWDVGPHIVFGPGVARTASRANRSILADICESVIGAVYVDGGFACARAVVQNGFSDALEGSARTRRDPKTALQEWIQGRGGEPPRYALVERSGPEHAPSFTIEVIGDGVTPVRGTGTSKRAAEQDAAEKALVSLGLRKEEARV</sequence>
<evidence type="ECO:0000256" key="8">
    <source>
        <dbReference type="ARBA" id="ARBA00022694"/>
    </source>
</evidence>
<evidence type="ECO:0000256" key="13">
    <source>
        <dbReference type="ARBA" id="ARBA00022842"/>
    </source>
</evidence>
<keyword evidence="15" id="KW-0699">rRNA-binding</keyword>
<keyword evidence="13 15" id="KW-0460">Magnesium</keyword>
<dbReference type="InterPro" id="IPR036389">
    <property type="entry name" value="RNase_III_sf"/>
</dbReference>
<comment type="similarity">
    <text evidence="3">Belongs to the ribonuclease III family.</text>
</comment>
<evidence type="ECO:0000256" key="1">
    <source>
        <dbReference type="ARBA" id="ARBA00000109"/>
    </source>
</evidence>
<dbReference type="Pfam" id="PF00035">
    <property type="entry name" value="dsrm"/>
    <property type="match status" value="1"/>
</dbReference>
<comment type="subunit">
    <text evidence="4 15">Homodimer.</text>
</comment>
<reference evidence="18 20" key="1">
    <citation type="submission" date="2015-09" db="EMBL/GenBank/DDBJ databases">
        <title>Identification and resolution of microdiversity through metagenomic sequencing of parallel consortia.</title>
        <authorList>
            <person name="Nelson W.C."/>
            <person name="Romine M.F."/>
            <person name="Lindemann S.R."/>
        </authorList>
    </citation>
    <scope>NUCLEOTIDE SEQUENCE [LARGE SCALE GENOMIC DNA]</scope>
    <source>
        <strain evidence="18">HL-109</strain>
    </source>
</reference>
<dbReference type="PROSITE" id="PS50142">
    <property type="entry name" value="RNASE_3_2"/>
    <property type="match status" value="1"/>
</dbReference>
<dbReference type="GO" id="GO:0005737">
    <property type="term" value="C:cytoplasm"/>
    <property type="evidence" value="ECO:0007669"/>
    <property type="project" value="UniProtKB-SubCell"/>
</dbReference>
<dbReference type="InterPro" id="IPR011907">
    <property type="entry name" value="RNase_III"/>
</dbReference>
<evidence type="ECO:0000256" key="7">
    <source>
        <dbReference type="ARBA" id="ARBA00022664"/>
    </source>
</evidence>
<evidence type="ECO:0000313" key="20">
    <source>
        <dbReference type="Proteomes" id="UP000050497"/>
    </source>
</evidence>
<dbReference type="GO" id="GO:0042802">
    <property type="term" value="F:identical protein binding"/>
    <property type="evidence" value="ECO:0007669"/>
    <property type="project" value="UniProtKB-ARBA"/>
</dbReference>
<dbReference type="EMBL" id="LJSX01000003">
    <property type="protein sequence ID" value="KPQ12226.1"/>
    <property type="molecule type" value="Genomic_DNA"/>
</dbReference>
<dbReference type="PANTHER" id="PTHR11207:SF0">
    <property type="entry name" value="RIBONUCLEASE 3"/>
    <property type="match status" value="1"/>
</dbReference>
<dbReference type="CDD" id="cd10845">
    <property type="entry name" value="DSRM_RNAse_III_family"/>
    <property type="match status" value="1"/>
</dbReference>
<comment type="catalytic activity">
    <reaction evidence="1 15">
        <text>Endonucleolytic cleavage to 5'-phosphomonoester.</text>
        <dbReference type="EC" id="3.1.26.3"/>
    </reaction>
</comment>
<dbReference type="STRING" id="1653334.GA0071312_0558"/>
<dbReference type="Proteomes" id="UP000182800">
    <property type="component" value="Unassembled WGS sequence"/>
</dbReference>
<dbReference type="CDD" id="cd00593">
    <property type="entry name" value="RIBOc"/>
    <property type="match status" value="1"/>
</dbReference>
<dbReference type="Proteomes" id="UP000050497">
    <property type="component" value="Unassembled WGS sequence"/>
</dbReference>
<dbReference type="SMART" id="SM00535">
    <property type="entry name" value="RIBOc"/>
    <property type="match status" value="1"/>
</dbReference>
<dbReference type="FunFam" id="1.10.1520.10:FF:000001">
    <property type="entry name" value="Ribonuclease 3"/>
    <property type="match status" value="1"/>
</dbReference>
<evidence type="ECO:0000313" key="18">
    <source>
        <dbReference type="EMBL" id="KPQ12226.1"/>
    </source>
</evidence>
<dbReference type="EC" id="3.1.26.3" evidence="15"/>
<dbReference type="SUPFAM" id="SSF69065">
    <property type="entry name" value="RNase III domain-like"/>
    <property type="match status" value="1"/>
</dbReference>
<dbReference type="PROSITE" id="PS00517">
    <property type="entry name" value="RNASE_3_1"/>
    <property type="match status" value="1"/>
</dbReference>
<dbReference type="Pfam" id="PF14622">
    <property type="entry name" value="Ribonucleas_3_3"/>
    <property type="match status" value="1"/>
</dbReference>
<comment type="caution">
    <text evidence="18">The sequence shown here is derived from an EMBL/GenBank/DDBJ whole genome shotgun (WGS) entry which is preliminary data.</text>
</comment>
<comment type="function">
    <text evidence="15">Digests double-stranded RNA. Involved in the processing of primary rRNA transcript to yield the immediate precursors to the large and small rRNAs (23S and 16S). Processes some mRNAs, and tRNAs when they are encoded in the rRNA operon. Processes pre-crRNA and tracrRNA of type II CRISPR loci if present in the organism.</text>
</comment>
<dbReference type="GO" id="GO:0006397">
    <property type="term" value="P:mRNA processing"/>
    <property type="evidence" value="ECO:0007669"/>
    <property type="project" value="UniProtKB-UniRule"/>
</dbReference>
<dbReference type="GO" id="GO:0004525">
    <property type="term" value="F:ribonuclease III activity"/>
    <property type="evidence" value="ECO:0007669"/>
    <property type="project" value="UniProtKB-UniRule"/>
</dbReference>
<dbReference type="FunFam" id="3.30.160.20:FF:000003">
    <property type="entry name" value="Ribonuclease 3"/>
    <property type="match status" value="1"/>
</dbReference>
<dbReference type="GO" id="GO:0019843">
    <property type="term" value="F:rRNA binding"/>
    <property type="evidence" value="ECO:0007669"/>
    <property type="project" value="UniProtKB-KW"/>
</dbReference>
<keyword evidence="10 15" id="KW-0479">Metal-binding</keyword>
<evidence type="ECO:0000256" key="14">
    <source>
        <dbReference type="ARBA" id="ARBA00022884"/>
    </source>
</evidence>
<dbReference type="InterPro" id="IPR014720">
    <property type="entry name" value="dsRBD_dom"/>
</dbReference>
<dbReference type="GO" id="GO:0008033">
    <property type="term" value="P:tRNA processing"/>
    <property type="evidence" value="ECO:0007669"/>
    <property type="project" value="UniProtKB-KW"/>
</dbReference>
<keyword evidence="12 15" id="KW-0378">Hydrolase</keyword>
<dbReference type="OrthoDB" id="9805026at2"/>
<evidence type="ECO:0000256" key="11">
    <source>
        <dbReference type="ARBA" id="ARBA00022759"/>
    </source>
</evidence>
<feature type="binding site" evidence="15">
    <location>
        <position position="51"/>
    </location>
    <ligand>
        <name>Mg(2+)</name>
        <dbReference type="ChEBI" id="CHEBI:18420"/>
    </ligand>
</feature>
<evidence type="ECO:0000256" key="12">
    <source>
        <dbReference type="ARBA" id="ARBA00022801"/>
    </source>
</evidence>
<proteinExistence type="inferred from homology"/>
<feature type="active site" evidence="15">
    <location>
        <position position="55"/>
    </location>
</feature>
<dbReference type="NCBIfam" id="TIGR02191">
    <property type="entry name" value="RNaseIII"/>
    <property type="match status" value="1"/>
</dbReference>
<evidence type="ECO:0000313" key="19">
    <source>
        <dbReference type="EMBL" id="SCC78905.1"/>
    </source>
</evidence>
<evidence type="ECO:0000259" key="16">
    <source>
        <dbReference type="PROSITE" id="PS50137"/>
    </source>
</evidence>
<dbReference type="GO" id="GO:0003725">
    <property type="term" value="F:double-stranded RNA binding"/>
    <property type="evidence" value="ECO:0007669"/>
    <property type="project" value="TreeGrafter"/>
</dbReference>
<keyword evidence="14 15" id="KW-0694">RNA-binding</keyword>
<dbReference type="RefSeq" id="WP_108721785.1">
    <property type="nucleotide sequence ID" value="NZ_FMBM01000001.1"/>
</dbReference>
<keyword evidence="9 15" id="KW-0540">Nuclease</keyword>
<evidence type="ECO:0000256" key="9">
    <source>
        <dbReference type="ARBA" id="ARBA00022722"/>
    </source>
</evidence>
<evidence type="ECO:0000256" key="4">
    <source>
        <dbReference type="ARBA" id="ARBA00011738"/>
    </source>
</evidence>
<evidence type="ECO:0000256" key="10">
    <source>
        <dbReference type="ARBA" id="ARBA00022723"/>
    </source>
</evidence>
<dbReference type="GO" id="GO:0046872">
    <property type="term" value="F:metal ion binding"/>
    <property type="evidence" value="ECO:0007669"/>
    <property type="project" value="UniProtKB-KW"/>
</dbReference>
<evidence type="ECO:0000256" key="3">
    <source>
        <dbReference type="ARBA" id="ARBA00010183"/>
    </source>
</evidence>
<dbReference type="PROSITE" id="PS50137">
    <property type="entry name" value="DS_RBD"/>
    <property type="match status" value="1"/>
</dbReference>
<protein>
    <recommendedName>
        <fullName evidence="15">Ribonuclease 3</fullName>
        <ecNumber evidence="15">3.1.26.3</ecNumber>
    </recommendedName>
    <alternativeName>
        <fullName evidence="15">Ribonuclease III</fullName>
        <shortName evidence="15">RNase III</shortName>
    </alternativeName>
</protein>
<keyword evidence="7 15" id="KW-0507">mRNA processing</keyword>
<keyword evidence="21" id="KW-1185">Reference proteome</keyword>
<evidence type="ECO:0000256" key="2">
    <source>
        <dbReference type="ARBA" id="ARBA00004496"/>
    </source>
</evidence>
<dbReference type="PANTHER" id="PTHR11207">
    <property type="entry name" value="RIBONUCLEASE III"/>
    <property type="match status" value="1"/>
</dbReference>
<evidence type="ECO:0000259" key="17">
    <source>
        <dbReference type="PROSITE" id="PS50142"/>
    </source>
</evidence>
<dbReference type="EMBL" id="FMBM01000001">
    <property type="protein sequence ID" value="SCC78905.1"/>
    <property type="molecule type" value="Genomic_DNA"/>
</dbReference>
<organism evidence="18 20">
    <name type="scientific">Saliniramus fredricksonii</name>
    <dbReference type="NCBI Taxonomy" id="1653334"/>
    <lineage>
        <taxon>Bacteria</taxon>
        <taxon>Pseudomonadati</taxon>
        <taxon>Pseudomonadota</taxon>
        <taxon>Alphaproteobacteria</taxon>
        <taxon>Hyphomicrobiales</taxon>
        <taxon>Salinarimonadaceae</taxon>
        <taxon>Saliniramus</taxon>
    </lineage>
</organism>
<keyword evidence="6 15" id="KW-0698">rRNA processing</keyword>
<keyword evidence="8 15" id="KW-0819">tRNA processing</keyword>
<name>A0A0N8KET4_9HYPH</name>
<reference evidence="19 21" key="2">
    <citation type="submission" date="2016-08" db="EMBL/GenBank/DDBJ databases">
        <authorList>
            <person name="Varghese N."/>
            <person name="Submissions Spin"/>
        </authorList>
    </citation>
    <scope>NUCLEOTIDE SEQUENCE [LARGE SCALE GENOMIC DNA]</scope>
    <source>
        <strain evidence="19 21">HL-109</strain>
    </source>
</reference>
<feature type="binding site" evidence="15">
    <location>
        <position position="124"/>
    </location>
    <ligand>
        <name>Mg(2+)</name>
        <dbReference type="ChEBI" id="CHEBI:18420"/>
    </ligand>
</feature>
<comment type="cofactor">
    <cofactor evidence="15">
        <name>Mg(2+)</name>
        <dbReference type="ChEBI" id="CHEBI:18420"/>
    </cofactor>
</comment>
<dbReference type="GO" id="GO:0010468">
    <property type="term" value="P:regulation of gene expression"/>
    <property type="evidence" value="ECO:0007669"/>
    <property type="project" value="TreeGrafter"/>
</dbReference>
<dbReference type="Gene3D" id="3.30.160.20">
    <property type="match status" value="1"/>
</dbReference>
<dbReference type="InterPro" id="IPR000999">
    <property type="entry name" value="RNase_III_dom"/>
</dbReference>
<dbReference type="GO" id="GO:0006364">
    <property type="term" value="P:rRNA processing"/>
    <property type="evidence" value="ECO:0007669"/>
    <property type="project" value="UniProtKB-UniRule"/>
</dbReference>
<dbReference type="HAMAP" id="MF_00104">
    <property type="entry name" value="RNase_III"/>
    <property type="match status" value="1"/>
</dbReference>
<dbReference type="PATRIC" id="fig|1653334.4.peg.3286"/>
<gene>
    <name evidence="15 18" type="primary">rnc</name>
    <name evidence="19" type="ORF">GA0071312_0558</name>
    <name evidence="18" type="ORF">HLUCCO17_03410</name>
</gene>
<evidence type="ECO:0000256" key="15">
    <source>
        <dbReference type="HAMAP-Rule" id="MF_00104"/>
    </source>
</evidence>
<dbReference type="SUPFAM" id="SSF54768">
    <property type="entry name" value="dsRNA-binding domain-like"/>
    <property type="match status" value="1"/>
</dbReference>
<evidence type="ECO:0000256" key="6">
    <source>
        <dbReference type="ARBA" id="ARBA00022552"/>
    </source>
</evidence>
<feature type="domain" description="DRBM" evidence="16">
    <location>
        <begin position="163"/>
        <end position="232"/>
    </location>
</feature>
<feature type="domain" description="RNase III" evidence="17">
    <location>
        <begin position="10"/>
        <end position="138"/>
    </location>
</feature>
<accession>A0A0N8KET4</accession>
<comment type="subcellular location">
    <subcellularLocation>
        <location evidence="2 15">Cytoplasm</location>
    </subcellularLocation>
</comment>
<keyword evidence="5 15" id="KW-0963">Cytoplasm</keyword>
<dbReference type="AlphaFoldDB" id="A0A0N8KET4"/>